<dbReference type="PANTHER" id="PTHR12304">
    <property type="entry name" value="INOSINE-URIDINE PREFERRING NUCLEOSIDE HYDROLASE"/>
    <property type="match status" value="1"/>
</dbReference>
<comment type="similarity">
    <text evidence="1">Belongs to the IUNH family.</text>
</comment>
<name>A0A9P9BZ49_9PEZI</name>
<dbReference type="InterPro" id="IPR001910">
    <property type="entry name" value="Inosine/uridine_hydrolase_dom"/>
</dbReference>
<dbReference type="InterPro" id="IPR023186">
    <property type="entry name" value="IUNH"/>
</dbReference>
<dbReference type="Pfam" id="PF01156">
    <property type="entry name" value="IU_nuc_hydro"/>
    <property type="match status" value="1"/>
</dbReference>
<dbReference type="GO" id="GO:0008477">
    <property type="term" value="F:purine nucleosidase activity"/>
    <property type="evidence" value="ECO:0007669"/>
    <property type="project" value="TreeGrafter"/>
</dbReference>
<comment type="caution">
    <text evidence="5">The sequence shown here is derived from an EMBL/GenBank/DDBJ whole genome shotgun (WGS) entry which is preliminary data.</text>
</comment>
<feature type="domain" description="Inosine/uridine-preferring nucleoside hydrolase" evidence="4">
    <location>
        <begin position="7"/>
        <end position="374"/>
    </location>
</feature>
<dbReference type="InterPro" id="IPR036452">
    <property type="entry name" value="Ribo_hydro-like"/>
</dbReference>
<evidence type="ECO:0000256" key="1">
    <source>
        <dbReference type="ARBA" id="ARBA00009176"/>
    </source>
</evidence>
<organism evidence="5 6">
    <name type="scientific">Microdochium trichocladiopsis</name>
    <dbReference type="NCBI Taxonomy" id="1682393"/>
    <lineage>
        <taxon>Eukaryota</taxon>
        <taxon>Fungi</taxon>
        <taxon>Dikarya</taxon>
        <taxon>Ascomycota</taxon>
        <taxon>Pezizomycotina</taxon>
        <taxon>Sordariomycetes</taxon>
        <taxon>Xylariomycetidae</taxon>
        <taxon>Xylariales</taxon>
        <taxon>Microdochiaceae</taxon>
        <taxon>Microdochium</taxon>
    </lineage>
</organism>
<evidence type="ECO:0000256" key="2">
    <source>
        <dbReference type="ARBA" id="ARBA00022801"/>
    </source>
</evidence>
<evidence type="ECO:0000313" key="5">
    <source>
        <dbReference type="EMBL" id="KAH7039734.1"/>
    </source>
</evidence>
<protein>
    <submittedName>
        <fullName evidence="5">Inosine/uridine-preferring nucleoside hydrolase domain-containing protein</fullName>
    </submittedName>
</protein>
<dbReference type="GO" id="GO:0005829">
    <property type="term" value="C:cytosol"/>
    <property type="evidence" value="ECO:0007669"/>
    <property type="project" value="TreeGrafter"/>
</dbReference>
<dbReference type="OrthoDB" id="5783963at2759"/>
<evidence type="ECO:0000259" key="4">
    <source>
        <dbReference type="Pfam" id="PF01156"/>
    </source>
</evidence>
<accession>A0A9P9BZ49</accession>
<keyword evidence="3" id="KW-0326">Glycosidase</keyword>
<keyword evidence="6" id="KW-1185">Reference proteome</keyword>
<dbReference type="GO" id="GO:0006152">
    <property type="term" value="P:purine nucleoside catabolic process"/>
    <property type="evidence" value="ECO:0007669"/>
    <property type="project" value="TreeGrafter"/>
</dbReference>
<dbReference type="Proteomes" id="UP000756346">
    <property type="component" value="Unassembled WGS sequence"/>
</dbReference>
<keyword evidence="2 5" id="KW-0378">Hydrolase</keyword>
<dbReference type="RefSeq" id="XP_046017789.1">
    <property type="nucleotide sequence ID" value="XM_046152106.1"/>
</dbReference>
<gene>
    <name evidence="5" type="ORF">B0I36DRAFT_309187</name>
</gene>
<sequence>MAPKNRIIIDTDPGIDDILAILLALAADAEDLEVLLLSITYGNVSVDKTLKNAVALFHVLDLEMQWREKQGKPLGFEALRTYKPLVAIGPEHALEEEILKEDGFHGMDGLHDVHVKQPHLSPADTWKSLFKDGVPSPTDDPSYYKYFTPSRVPAHKEILRILKEEPAGSVTICAVGPLTNVAMAAAEDPETFLRLKELVVMGGAVDVEGNITPVAEFNTYADAVACARVFALTSPNPASTMPPAPADKSVFRLPDYPEKLSKQLTVKLFPLDITTPHLLNLGFFTETIKPHLEVGSPLASWVNTFMSGTFAKIVTMVGDGSEPGLSLHDPLTVWYAITRDDPRWKLAADAPEDIRVETSGQWTHGMHIRDRRGRPKPDGVTSWEHPGDEYGWTSLIRGNRIDRIVDSPGIEDFAPYAMKRLFG</sequence>
<dbReference type="SUPFAM" id="SSF53590">
    <property type="entry name" value="Nucleoside hydrolase"/>
    <property type="match status" value="1"/>
</dbReference>
<dbReference type="PANTHER" id="PTHR12304:SF56">
    <property type="entry name" value="HYDROLASE, PUTATIVE (AFU_ORTHOLOGUE AFUA_1G11790)-RELATED"/>
    <property type="match status" value="1"/>
</dbReference>
<proteinExistence type="inferred from homology"/>
<evidence type="ECO:0000256" key="3">
    <source>
        <dbReference type="ARBA" id="ARBA00023295"/>
    </source>
</evidence>
<dbReference type="AlphaFoldDB" id="A0A9P9BZ49"/>
<evidence type="ECO:0000313" key="6">
    <source>
        <dbReference type="Proteomes" id="UP000756346"/>
    </source>
</evidence>
<reference evidence="5" key="1">
    <citation type="journal article" date="2021" name="Nat. Commun.">
        <title>Genetic determinants of endophytism in the Arabidopsis root mycobiome.</title>
        <authorList>
            <person name="Mesny F."/>
            <person name="Miyauchi S."/>
            <person name="Thiergart T."/>
            <person name="Pickel B."/>
            <person name="Atanasova L."/>
            <person name="Karlsson M."/>
            <person name="Huettel B."/>
            <person name="Barry K.W."/>
            <person name="Haridas S."/>
            <person name="Chen C."/>
            <person name="Bauer D."/>
            <person name="Andreopoulos W."/>
            <person name="Pangilinan J."/>
            <person name="LaButti K."/>
            <person name="Riley R."/>
            <person name="Lipzen A."/>
            <person name="Clum A."/>
            <person name="Drula E."/>
            <person name="Henrissat B."/>
            <person name="Kohler A."/>
            <person name="Grigoriev I.V."/>
            <person name="Martin F.M."/>
            <person name="Hacquard S."/>
        </authorList>
    </citation>
    <scope>NUCLEOTIDE SEQUENCE</scope>
    <source>
        <strain evidence="5">MPI-CAGE-CH-0230</strain>
    </source>
</reference>
<dbReference type="GeneID" id="70181652"/>
<dbReference type="Gene3D" id="3.90.245.10">
    <property type="entry name" value="Ribonucleoside hydrolase-like"/>
    <property type="match status" value="1"/>
</dbReference>
<dbReference type="EMBL" id="JAGTJQ010000001">
    <property type="protein sequence ID" value="KAH7039734.1"/>
    <property type="molecule type" value="Genomic_DNA"/>
</dbReference>